<evidence type="ECO:0000313" key="1">
    <source>
        <dbReference type="EMBL" id="CAL8092903.1"/>
    </source>
</evidence>
<organism evidence="1 2">
    <name type="scientific">Orchesella dallaii</name>
    <dbReference type="NCBI Taxonomy" id="48710"/>
    <lineage>
        <taxon>Eukaryota</taxon>
        <taxon>Metazoa</taxon>
        <taxon>Ecdysozoa</taxon>
        <taxon>Arthropoda</taxon>
        <taxon>Hexapoda</taxon>
        <taxon>Collembola</taxon>
        <taxon>Entomobryomorpha</taxon>
        <taxon>Entomobryoidea</taxon>
        <taxon>Orchesellidae</taxon>
        <taxon>Orchesellinae</taxon>
        <taxon>Orchesella</taxon>
    </lineage>
</organism>
<protein>
    <submittedName>
        <fullName evidence="1">Uncharacterized protein</fullName>
    </submittedName>
</protein>
<sequence>MSLGCGWFYTYMYAPLIMLGMEDPHQAHSKPAVCSVCFCFALLGKAWKQHDCMLTHSPSPLSAFTAKEALCLVHSLGIITSVCTPALSQTCIKVLMIGNHNG</sequence>
<dbReference type="EMBL" id="CAXLJM020000025">
    <property type="protein sequence ID" value="CAL8092903.1"/>
    <property type="molecule type" value="Genomic_DNA"/>
</dbReference>
<proteinExistence type="predicted"/>
<reference evidence="1 2" key="1">
    <citation type="submission" date="2024-08" db="EMBL/GenBank/DDBJ databases">
        <authorList>
            <person name="Cucini C."/>
            <person name="Frati F."/>
        </authorList>
    </citation>
    <scope>NUCLEOTIDE SEQUENCE [LARGE SCALE GENOMIC DNA]</scope>
</reference>
<comment type="caution">
    <text evidence="1">The sequence shown here is derived from an EMBL/GenBank/DDBJ whole genome shotgun (WGS) entry which is preliminary data.</text>
</comment>
<keyword evidence="2" id="KW-1185">Reference proteome</keyword>
<name>A0ABP1Q8K0_9HEXA</name>
<evidence type="ECO:0000313" key="2">
    <source>
        <dbReference type="Proteomes" id="UP001642540"/>
    </source>
</evidence>
<gene>
    <name evidence="1" type="ORF">ODALV1_LOCUS8353</name>
</gene>
<dbReference type="Proteomes" id="UP001642540">
    <property type="component" value="Unassembled WGS sequence"/>
</dbReference>
<accession>A0ABP1Q8K0</accession>